<dbReference type="PANTHER" id="PTHR33710:SF81">
    <property type="entry name" value="ENDONUCLEASE_EXONUCLEASE_PHOSPHATASE DOMAIN-CONTAINING PROTEIN"/>
    <property type="match status" value="1"/>
</dbReference>
<dbReference type="SUPFAM" id="SSF56219">
    <property type="entry name" value="DNase I-like"/>
    <property type="match status" value="1"/>
</dbReference>
<dbReference type="RefSeq" id="XP_056697972.1">
    <property type="nucleotide sequence ID" value="XM_056841994.1"/>
</dbReference>
<keyword evidence="1" id="KW-1185">Reference proteome</keyword>
<dbReference type="InterPro" id="IPR036691">
    <property type="entry name" value="Endo/exonu/phosph_ase_sf"/>
</dbReference>
<reference evidence="2" key="2">
    <citation type="submission" date="2025-08" db="UniProtKB">
        <authorList>
            <consortium name="RefSeq"/>
        </authorList>
    </citation>
    <scope>IDENTIFICATION</scope>
    <source>
        <tissue evidence="2">Leaf</tissue>
    </source>
</reference>
<protein>
    <recommendedName>
        <fullName evidence="3">Endonuclease/exonuclease/phosphatase domain-containing protein</fullName>
    </recommendedName>
</protein>
<sequence length="267" mass="29817">MVALWSQLYALAADITQPWLILGDFNAIMAIEDKIGSLAGFSEIQDMRNCMTRCNLNVIKTLGRQFTWSNKKEGVHRVFTRIDKVLANTQWDDLFPTTEAGFLLERDYDHFPMILSFYEILLAQTLLHNDPTSINLAIEEKDANDNSLSQHGLLSILSQAIKDVFAIGKLLKEINVTSISLVRKLPVPASVNPVKSSIYSYGLDQQNKDEIANRSGLNFDQLPFKYLGVSISARKIKVGDCNLLVEKIMAKIKELGTATGVPELEAV</sequence>
<dbReference type="GeneID" id="130471722"/>
<gene>
    <name evidence="2" type="primary">LOC130471722</name>
</gene>
<evidence type="ECO:0000313" key="2">
    <source>
        <dbReference type="RefSeq" id="XP_056697972.1"/>
    </source>
</evidence>
<dbReference type="Proteomes" id="UP000813463">
    <property type="component" value="Chromosome 4"/>
</dbReference>
<organism evidence="1 2">
    <name type="scientific">Spinacia oleracea</name>
    <name type="common">Spinach</name>
    <dbReference type="NCBI Taxonomy" id="3562"/>
    <lineage>
        <taxon>Eukaryota</taxon>
        <taxon>Viridiplantae</taxon>
        <taxon>Streptophyta</taxon>
        <taxon>Embryophyta</taxon>
        <taxon>Tracheophyta</taxon>
        <taxon>Spermatophyta</taxon>
        <taxon>Magnoliopsida</taxon>
        <taxon>eudicotyledons</taxon>
        <taxon>Gunneridae</taxon>
        <taxon>Pentapetalae</taxon>
        <taxon>Caryophyllales</taxon>
        <taxon>Chenopodiaceae</taxon>
        <taxon>Chenopodioideae</taxon>
        <taxon>Anserineae</taxon>
        <taxon>Spinacia</taxon>
    </lineage>
</organism>
<dbReference type="PANTHER" id="PTHR33710">
    <property type="entry name" value="BNAC02G09200D PROTEIN"/>
    <property type="match status" value="1"/>
</dbReference>
<dbReference type="Gene3D" id="3.60.10.10">
    <property type="entry name" value="Endonuclease/exonuclease/phosphatase"/>
    <property type="match status" value="1"/>
</dbReference>
<name>A0ABM3RQS2_SPIOL</name>
<evidence type="ECO:0008006" key="3">
    <source>
        <dbReference type="Google" id="ProtNLM"/>
    </source>
</evidence>
<proteinExistence type="predicted"/>
<evidence type="ECO:0000313" key="1">
    <source>
        <dbReference type="Proteomes" id="UP000813463"/>
    </source>
</evidence>
<reference evidence="1" key="1">
    <citation type="journal article" date="2021" name="Nat. Commun.">
        <title>Genomic analyses provide insights into spinach domestication and the genetic basis of agronomic traits.</title>
        <authorList>
            <person name="Cai X."/>
            <person name="Sun X."/>
            <person name="Xu C."/>
            <person name="Sun H."/>
            <person name="Wang X."/>
            <person name="Ge C."/>
            <person name="Zhang Z."/>
            <person name="Wang Q."/>
            <person name="Fei Z."/>
            <person name="Jiao C."/>
            <person name="Wang Q."/>
        </authorList>
    </citation>
    <scope>NUCLEOTIDE SEQUENCE [LARGE SCALE GENOMIC DNA]</scope>
    <source>
        <strain evidence="1">cv. Varoflay</strain>
    </source>
</reference>
<accession>A0ABM3RQS2</accession>